<keyword evidence="2" id="KW-1185">Reference proteome</keyword>
<dbReference type="SUPFAM" id="SSF143100">
    <property type="entry name" value="TTHA1013/TTHA0281-like"/>
    <property type="match status" value="1"/>
</dbReference>
<dbReference type="InterPro" id="IPR051404">
    <property type="entry name" value="TA_system_antitoxin"/>
</dbReference>
<dbReference type="Gene3D" id="3.30.160.250">
    <property type="match status" value="1"/>
</dbReference>
<reference evidence="2" key="1">
    <citation type="submission" date="2015-03" db="EMBL/GenBank/DDBJ databases">
        <title>Draft genome sequence of a novel methanotroph (Sn10-6) isolated from flooded ricefield rhizosphere in India.</title>
        <authorList>
            <person name="Pandit P.S."/>
            <person name="Pore S.D."/>
            <person name="Arora P."/>
            <person name="Kapse N.G."/>
            <person name="Dhakephalkar P.K."/>
            <person name="Rahalkar M.C."/>
        </authorList>
    </citation>
    <scope>NUCLEOTIDE SEQUENCE [LARGE SCALE GENOMIC DNA]</scope>
    <source>
        <strain evidence="2">Sn10-6</strain>
    </source>
</reference>
<dbReference type="PANTHER" id="PTHR34504:SF2">
    <property type="entry name" value="UPF0150 PROTEIN SSL0259"/>
    <property type="match status" value="1"/>
</dbReference>
<dbReference type="Proteomes" id="UP000033684">
    <property type="component" value="Unassembled WGS sequence"/>
</dbReference>
<gene>
    <name evidence="1" type="ORF">VZ94_00740</name>
</gene>
<evidence type="ECO:0008006" key="3">
    <source>
        <dbReference type="Google" id="ProtNLM"/>
    </source>
</evidence>
<proteinExistence type="predicted"/>
<dbReference type="EMBL" id="LAJX01000007">
    <property type="protein sequence ID" value="KJV08030.1"/>
    <property type="molecule type" value="Genomic_DNA"/>
</dbReference>
<reference evidence="1 2" key="2">
    <citation type="journal article" date="2016" name="Microb. Ecol.">
        <title>Genome Characteristics of a Novel Type I Methanotroph (Sn10-6) Isolated from a Flooded Indian Rice Field.</title>
        <authorList>
            <person name="Rahalkar M.C."/>
            <person name="Pandit P.S."/>
            <person name="Dhakephalkar P.K."/>
            <person name="Pore S."/>
            <person name="Arora P."/>
            <person name="Kapse N."/>
        </authorList>
    </citation>
    <scope>NUCLEOTIDE SEQUENCE [LARGE SCALE GENOMIC DNA]</scope>
    <source>
        <strain evidence="1 2">Sn10-6</strain>
    </source>
</reference>
<dbReference type="InterPro" id="IPR035069">
    <property type="entry name" value="TTHA1013/TTHA0281-like"/>
</dbReference>
<evidence type="ECO:0000313" key="1">
    <source>
        <dbReference type="EMBL" id="KJV08030.1"/>
    </source>
</evidence>
<sequence length="76" mass="8398">MFYTIKAHIHQGEQTGFVAECVELPIVTQGQTLDEVTENLREAISLHLEGEDLAKLGFAPNPPIVINYEMAAVCQN</sequence>
<comment type="caution">
    <text evidence="1">The sequence shown here is derived from an EMBL/GenBank/DDBJ whole genome shotgun (WGS) entry which is preliminary data.</text>
</comment>
<name>A0A0F3IMR5_9GAMM</name>
<organism evidence="1 2">
    <name type="scientific">Methylocucumis oryzae</name>
    <dbReference type="NCBI Taxonomy" id="1632867"/>
    <lineage>
        <taxon>Bacteria</taxon>
        <taxon>Pseudomonadati</taxon>
        <taxon>Pseudomonadota</taxon>
        <taxon>Gammaproteobacteria</taxon>
        <taxon>Methylococcales</taxon>
        <taxon>Methylococcaceae</taxon>
        <taxon>Methylocucumis</taxon>
    </lineage>
</organism>
<dbReference type="OrthoDB" id="5772625at2"/>
<evidence type="ECO:0000313" key="2">
    <source>
        <dbReference type="Proteomes" id="UP000033684"/>
    </source>
</evidence>
<dbReference type="PANTHER" id="PTHR34504">
    <property type="entry name" value="ANTITOXIN HICB"/>
    <property type="match status" value="1"/>
</dbReference>
<protein>
    <recommendedName>
        <fullName evidence="3">HicB-like antitoxin of toxin-antitoxin system domain-containing protein</fullName>
    </recommendedName>
</protein>
<accession>A0A0F3IMR5</accession>
<dbReference type="AlphaFoldDB" id="A0A0F3IMR5"/>